<evidence type="ECO:0000313" key="1">
    <source>
        <dbReference type="EMBL" id="CAA3016294.1"/>
    </source>
</evidence>
<reference evidence="1 2" key="1">
    <citation type="submission" date="2019-12" db="EMBL/GenBank/DDBJ databases">
        <authorList>
            <person name="Alioto T."/>
            <person name="Alioto T."/>
            <person name="Gomez Garrido J."/>
        </authorList>
    </citation>
    <scope>NUCLEOTIDE SEQUENCE [LARGE SCALE GENOMIC DNA]</scope>
</reference>
<gene>
    <name evidence="1" type="ORF">OLEA9_A010641</name>
</gene>
<dbReference type="Gramene" id="OE9A010641T1">
    <property type="protein sequence ID" value="OE9A010641C1"/>
    <property type="gene ID" value="OE9A010641"/>
</dbReference>
<protein>
    <submittedName>
        <fullName evidence="1">Uncharacterized protein</fullName>
    </submittedName>
</protein>
<sequence>MGITPNNLLYGGFLAGDGAVVLTVNRAGYWRTDSEMTSRELQLSQFLTSLFLNAILVPPYHLPTANVMPSSFTTPPHLRPFESGVITAGQSDNSIARSMI</sequence>
<organism evidence="1 2">
    <name type="scientific">Olea europaea subsp. europaea</name>
    <dbReference type="NCBI Taxonomy" id="158383"/>
    <lineage>
        <taxon>Eukaryota</taxon>
        <taxon>Viridiplantae</taxon>
        <taxon>Streptophyta</taxon>
        <taxon>Embryophyta</taxon>
        <taxon>Tracheophyta</taxon>
        <taxon>Spermatophyta</taxon>
        <taxon>Magnoliopsida</taxon>
        <taxon>eudicotyledons</taxon>
        <taxon>Gunneridae</taxon>
        <taxon>Pentapetalae</taxon>
        <taxon>asterids</taxon>
        <taxon>lamiids</taxon>
        <taxon>Lamiales</taxon>
        <taxon>Oleaceae</taxon>
        <taxon>Oleeae</taxon>
        <taxon>Olea</taxon>
    </lineage>
</organism>
<comment type="caution">
    <text evidence="1">The sequence shown here is derived from an EMBL/GenBank/DDBJ whole genome shotgun (WGS) entry which is preliminary data.</text>
</comment>
<proteinExistence type="predicted"/>
<dbReference type="EMBL" id="CACTIH010007605">
    <property type="protein sequence ID" value="CAA3016294.1"/>
    <property type="molecule type" value="Genomic_DNA"/>
</dbReference>
<evidence type="ECO:0000313" key="2">
    <source>
        <dbReference type="Proteomes" id="UP000594638"/>
    </source>
</evidence>
<accession>A0A8S0UF91</accession>
<keyword evidence="2" id="KW-1185">Reference proteome</keyword>
<dbReference type="Proteomes" id="UP000594638">
    <property type="component" value="Unassembled WGS sequence"/>
</dbReference>
<name>A0A8S0UF91_OLEEU</name>
<dbReference type="AlphaFoldDB" id="A0A8S0UF91"/>